<evidence type="ECO:0000259" key="2">
    <source>
        <dbReference type="Pfam" id="PF01558"/>
    </source>
</evidence>
<protein>
    <recommendedName>
        <fullName evidence="2">Pyruvate/ketoisovalerate oxidoreductase catalytic domain-containing protein</fullName>
    </recommendedName>
</protein>
<dbReference type="EMBL" id="UINC01045746">
    <property type="protein sequence ID" value="SVB52875.1"/>
    <property type="molecule type" value="Genomic_DNA"/>
</dbReference>
<gene>
    <name evidence="3" type="ORF">METZ01_LOCUS205729</name>
</gene>
<keyword evidence="1" id="KW-0560">Oxidoreductase</keyword>
<dbReference type="Pfam" id="PF01558">
    <property type="entry name" value="POR"/>
    <property type="match status" value="1"/>
</dbReference>
<proteinExistence type="predicted"/>
<dbReference type="InterPro" id="IPR002869">
    <property type="entry name" value="Pyrv_flavodox_OxRed_cen"/>
</dbReference>
<dbReference type="GO" id="GO:0016903">
    <property type="term" value="F:oxidoreductase activity, acting on the aldehyde or oxo group of donors"/>
    <property type="evidence" value="ECO:0007669"/>
    <property type="project" value="InterPro"/>
</dbReference>
<dbReference type="AlphaFoldDB" id="A0A382ER73"/>
<feature type="domain" description="Pyruvate/ketoisovalerate oxidoreductase catalytic" evidence="2">
    <location>
        <begin position="20"/>
        <end position="109"/>
    </location>
</feature>
<sequence>MGKSIKTIDDAVIRFAGDSGDGMQLTGGRFSQTTAIFGNDLSTLPDFPAEIRAPAGSLAGVSAFQIHFSSKDIHTPGDKPDVLVAMNPAALKVHQNELVSGGTIIVNTNAF</sequence>
<feature type="non-terminal residue" evidence="3">
    <location>
        <position position="111"/>
    </location>
</feature>
<dbReference type="InterPro" id="IPR019752">
    <property type="entry name" value="Pyrv/ketoisovalerate_OxRed_cat"/>
</dbReference>
<dbReference type="Gene3D" id="3.40.920.10">
    <property type="entry name" value="Pyruvate-ferredoxin oxidoreductase, PFOR, domain III"/>
    <property type="match status" value="1"/>
</dbReference>
<organism evidence="3">
    <name type="scientific">marine metagenome</name>
    <dbReference type="NCBI Taxonomy" id="408172"/>
    <lineage>
        <taxon>unclassified sequences</taxon>
        <taxon>metagenomes</taxon>
        <taxon>ecological metagenomes</taxon>
    </lineage>
</organism>
<evidence type="ECO:0000256" key="1">
    <source>
        <dbReference type="ARBA" id="ARBA00023002"/>
    </source>
</evidence>
<name>A0A382ER73_9ZZZZ</name>
<accession>A0A382ER73</accession>
<reference evidence="3" key="1">
    <citation type="submission" date="2018-05" db="EMBL/GenBank/DDBJ databases">
        <authorList>
            <person name="Lanie J.A."/>
            <person name="Ng W.-L."/>
            <person name="Kazmierczak K.M."/>
            <person name="Andrzejewski T.M."/>
            <person name="Davidsen T.M."/>
            <person name="Wayne K.J."/>
            <person name="Tettelin H."/>
            <person name="Glass J.I."/>
            <person name="Rusch D."/>
            <person name="Podicherti R."/>
            <person name="Tsui H.-C.T."/>
            <person name="Winkler M.E."/>
        </authorList>
    </citation>
    <scope>NUCLEOTIDE SEQUENCE</scope>
</reference>
<dbReference type="SUPFAM" id="SSF53323">
    <property type="entry name" value="Pyruvate-ferredoxin oxidoreductase, PFOR, domain III"/>
    <property type="match status" value="1"/>
</dbReference>
<evidence type="ECO:0000313" key="3">
    <source>
        <dbReference type="EMBL" id="SVB52875.1"/>
    </source>
</evidence>